<evidence type="ECO:0000256" key="1">
    <source>
        <dbReference type="ARBA" id="ARBA00008705"/>
    </source>
</evidence>
<dbReference type="PANTHER" id="PTHR46458">
    <property type="entry name" value="BLR2807 PROTEIN"/>
    <property type="match status" value="1"/>
</dbReference>
<dbReference type="InterPro" id="IPR012292">
    <property type="entry name" value="Globin/Proto"/>
</dbReference>
<dbReference type="Proteomes" id="UP000838412">
    <property type="component" value="Chromosome 3"/>
</dbReference>
<keyword evidence="10" id="KW-1185">Reference proteome</keyword>
<keyword evidence="5" id="KW-0479">Metal-binding</keyword>
<evidence type="ECO:0000256" key="6">
    <source>
        <dbReference type="ARBA" id="ARBA00023004"/>
    </source>
</evidence>
<protein>
    <submittedName>
        <fullName evidence="9">NGB protein</fullName>
    </submittedName>
</protein>
<evidence type="ECO:0000256" key="5">
    <source>
        <dbReference type="ARBA" id="ARBA00022723"/>
    </source>
</evidence>
<dbReference type="PANTHER" id="PTHR46458:SF1">
    <property type="entry name" value="GEO09476P1"/>
    <property type="match status" value="1"/>
</dbReference>
<organism evidence="9 10">
    <name type="scientific">Branchiostoma lanceolatum</name>
    <name type="common">Common lancelet</name>
    <name type="synonym">Amphioxus lanceolatum</name>
    <dbReference type="NCBI Taxonomy" id="7740"/>
    <lineage>
        <taxon>Eukaryota</taxon>
        <taxon>Metazoa</taxon>
        <taxon>Chordata</taxon>
        <taxon>Cephalochordata</taxon>
        <taxon>Leptocardii</taxon>
        <taxon>Amphioxiformes</taxon>
        <taxon>Branchiostomatidae</taxon>
        <taxon>Branchiostoma</taxon>
    </lineage>
</organism>
<dbReference type="InterPro" id="IPR044399">
    <property type="entry name" value="Mb-like_M"/>
</dbReference>
<evidence type="ECO:0000313" key="9">
    <source>
        <dbReference type="EMBL" id="CAH1257163.1"/>
    </source>
</evidence>
<dbReference type="Gene3D" id="1.10.490.10">
    <property type="entry name" value="Globins"/>
    <property type="match status" value="1"/>
</dbReference>
<keyword evidence="4 7" id="KW-0561">Oxygen transport</keyword>
<evidence type="ECO:0000259" key="8">
    <source>
        <dbReference type="PROSITE" id="PS01033"/>
    </source>
</evidence>
<dbReference type="PROSITE" id="PS01033">
    <property type="entry name" value="GLOBIN"/>
    <property type="match status" value="1"/>
</dbReference>
<evidence type="ECO:0000256" key="3">
    <source>
        <dbReference type="ARBA" id="ARBA00022617"/>
    </source>
</evidence>
<dbReference type="OrthoDB" id="436496at2759"/>
<sequence length="197" mass="21697">MCVQNVLQIVHVKFGLHAVNESVGPSYRDNVNMSTDRSAVVSLSEGEKAIIRRTWAVASKDMAGNGANILLKMFETNPDTKKVFAKFRDIPDNQLRSTPRFRAHVTRVMASISTVVSSLDDQEALLDLFTDIGKKHHPPRVPAEYFNVIAAAILCMLQRCLGADYTAEVDAAWTKLYGSLSRHAKDGLREAAAVKAP</sequence>
<reference evidence="9" key="1">
    <citation type="submission" date="2022-01" db="EMBL/GenBank/DDBJ databases">
        <authorList>
            <person name="Braso-Vives M."/>
        </authorList>
    </citation>
    <scope>NUCLEOTIDE SEQUENCE</scope>
</reference>
<evidence type="ECO:0000256" key="2">
    <source>
        <dbReference type="ARBA" id="ARBA00022448"/>
    </source>
</evidence>
<dbReference type="AlphaFoldDB" id="A0A8K0EK76"/>
<dbReference type="GO" id="GO:0019825">
    <property type="term" value="F:oxygen binding"/>
    <property type="evidence" value="ECO:0007669"/>
    <property type="project" value="InterPro"/>
</dbReference>
<feature type="domain" description="Globin" evidence="8">
    <location>
        <begin position="42"/>
        <end position="189"/>
    </location>
</feature>
<dbReference type="PRINTS" id="PR00188">
    <property type="entry name" value="PLANTGLOBIN"/>
</dbReference>
<name>A0A8K0EK76_BRALA</name>
<dbReference type="InterPro" id="IPR009050">
    <property type="entry name" value="Globin-like_sf"/>
</dbReference>
<dbReference type="GO" id="GO:0020037">
    <property type="term" value="F:heme binding"/>
    <property type="evidence" value="ECO:0007669"/>
    <property type="project" value="InterPro"/>
</dbReference>
<proteinExistence type="inferred from homology"/>
<evidence type="ECO:0000256" key="4">
    <source>
        <dbReference type="ARBA" id="ARBA00022621"/>
    </source>
</evidence>
<dbReference type="GO" id="GO:0046872">
    <property type="term" value="F:metal ion binding"/>
    <property type="evidence" value="ECO:0007669"/>
    <property type="project" value="UniProtKB-KW"/>
</dbReference>
<dbReference type="CDD" id="cd01040">
    <property type="entry name" value="Mb-like"/>
    <property type="match status" value="1"/>
</dbReference>
<dbReference type="InterPro" id="IPR000971">
    <property type="entry name" value="Globin"/>
</dbReference>
<dbReference type="SUPFAM" id="SSF46458">
    <property type="entry name" value="Globin-like"/>
    <property type="match status" value="1"/>
</dbReference>
<keyword evidence="3 7" id="KW-0349">Heme</keyword>
<evidence type="ECO:0000256" key="7">
    <source>
        <dbReference type="RuleBase" id="RU000356"/>
    </source>
</evidence>
<gene>
    <name evidence="9" type="primary">NGB</name>
    <name evidence="9" type="ORF">BLAG_LOCUS15180</name>
</gene>
<dbReference type="EMBL" id="OV696688">
    <property type="protein sequence ID" value="CAH1257163.1"/>
    <property type="molecule type" value="Genomic_DNA"/>
</dbReference>
<keyword evidence="2 7" id="KW-0813">Transport</keyword>
<evidence type="ECO:0000313" key="10">
    <source>
        <dbReference type="Proteomes" id="UP000838412"/>
    </source>
</evidence>
<dbReference type="GO" id="GO:0005344">
    <property type="term" value="F:oxygen carrier activity"/>
    <property type="evidence" value="ECO:0007669"/>
    <property type="project" value="UniProtKB-KW"/>
</dbReference>
<keyword evidence="6" id="KW-0408">Iron</keyword>
<accession>A0A8K0EK76</accession>
<comment type="similarity">
    <text evidence="1 7">Belongs to the globin family.</text>
</comment>
<dbReference type="InterPro" id="IPR050532">
    <property type="entry name" value="Globin-like_OT"/>
</dbReference>
<dbReference type="Pfam" id="PF00042">
    <property type="entry name" value="Globin"/>
    <property type="match status" value="1"/>
</dbReference>